<dbReference type="PANTHER" id="PTHR11246">
    <property type="entry name" value="PRE-MRNA SPLICING FACTOR"/>
    <property type="match status" value="1"/>
</dbReference>
<dbReference type="SUPFAM" id="SSF48452">
    <property type="entry name" value="TPR-like"/>
    <property type="match status" value="4"/>
</dbReference>
<proteinExistence type="predicted"/>
<dbReference type="GO" id="GO:0071013">
    <property type="term" value="C:catalytic step 2 spliceosome"/>
    <property type="evidence" value="ECO:0007669"/>
    <property type="project" value="TreeGrafter"/>
</dbReference>
<reference evidence="15" key="1">
    <citation type="submission" date="2016-11" db="UniProtKB">
        <authorList>
            <consortium name="WormBaseParasite"/>
        </authorList>
    </citation>
    <scope>IDENTIFICATION</scope>
</reference>
<dbReference type="InterPro" id="IPR003107">
    <property type="entry name" value="HAT"/>
</dbReference>
<dbReference type="InterPro" id="IPR019734">
    <property type="entry name" value="TPR_rpt"/>
</dbReference>
<protein>
    <recommendedName>
        <fullName evidence="2">Pre-mRNA-processing factor 6</fullName>
    </recommendedName>
    <alternativeName>
        <fullName evidence="8">PRP6 homolog</fullName>
    </alternativeName>
    <alternativeName>
        <fullName evidence="7">U5 snRNP-associated 102 kDa protein</fullName>
    </alternativeName>
</protein>
<dbReference type="FunFam" id="1.25.40.10:FF:000058">
    <property type="entry name" value="Pre-mRNA processing factor 6"/>
    <property type="match status" value="1"/>
</dbReference>
<evidence type="ECO:0000256" key="6">
    <source>
        <dbReference type="ARBA" id="ARBA00023242"/>
    </source>
</evidence>
<dbReference type="Pfam" id="PF23241">
    <property type="entry name" value="HAT_PRP39_C"/>
    <property type="match status" value="1"/>
</dbReference>
<dbReference type="Gene3D" id="1.25.40.10">
    <property type="entry name" value="Tetratricopeptide repeat domain"/>
    <property type="match status" value="3"/>
</dbReference>
<evidence type="ECO:0000256" key="3">
    <source>
        <dbReference type="ARBA" id="ARBA00022664"/>
    </source>
</evidence>
<evidence type="ECO:0000313" key="14">
    <source>
        <dbReference type="Proteomes" id="UP000095287"/>
    </source>
</evidence>
<evidence type="ECO:0000256" key="10">
    <source>
        <dbReference type="PROSITE-ProRule" id="PRU00339"/>
    </source>
</evidence>
<dbReference type="InterPro" id="IPR010491">
    <property type="entry name" value="PRP1_N"/>
</dbReference>
<evidence type="ECO:0000256" key="9">
    <source>
        <dbReference type="ARBA" id="ARBA00046247"/>
    </source>
</evidence>
<comment type="function">
    <text evidence="9">Involved in pre-mRNA splicing as component of the U4/U6-U5 tri-snRNP complex, one of the building blocks of the spliceosome. Enhances dihydrotestosterone-induced transactivation activity of AR, as well as dexamethasone-induced transactivation activity of NR3C1, but does not affect estrogen-induced transactivation.</text>
</comment>
<dbReference type="SMART" id="SM00386">
    <property type="entry name" value="HAT"/>
    <property type="match status" value="13"/>
</dbReference>
<dbReference type="Pfam" id="PF05843">
    <property type="entry name" value="Suf"/>
    <property type="match status" value="1"/>
</dbReference>
<feature type="region of interest" description="Disordered" evidence="11">
    <location>
        <begin position="51"/>
        <end position="74"/>
    </location>
</feature>
<evidence type="ECO:0000256" key="11">
    <source>
        <dbReference type="SAM" id="MobiDB-lite"/>
    </source>
</evidence>
<dbReference type="GO" id="GO:0000244">
    <property type="term" value="P:spliceosomal tri-snRNP complex assembly"/>
    <property type="evidence" value="ECO:0007669"/>
    <property type="project" value="TreeGrafter"/>
</dbReference>
<name>A0A1I7YVX3_9BILA</name>
<dbReference type="Pfam" id="PF06424">
    <property type="entry name" value="PRP1_N"/>
    <property type="match status" value="1"/>
</dbReference>
<evidence type="ECO:0000256" key="8">
    <source>
        <dbReference type="ARBA" id="ARBA00032140"/>
    </source>
</evidence>
<keyword evidence="10" id="KW-0802">TPR repeat</keyword>
<keyword evidence="3" id="KW-0507">mRNA processing</keyword>
<evidence type="ECO:0000313" key="15">
    <source>
        <dbReference type="WBParaSite" id="L893_g20259.t1"/>
    </source>
</evidence>
<feature type="repeat" description="TPR" evidence="10">
    <location>
        <begin position="711"/>
        <end position="744"/>
    </location>
</feature>
<feature type="domain" description="PRP1 splicing factor N-terminal" evidence="13">
    <location>
        <begin position="22"/>
        <end position="170"/>
    </location>
</feature>
<evidence type="ECO:0000256" key="5">
    <source>
        <dbReference type="ARBA" id="ARBA00023187"/>
    </source>
</evidence>
<evidence type="ECO:0000256" key="4">
    <source>
        <dbReference type="ARBA" id="ARBA00022737"/>
    </source>
</evidence>
<keyword evidence="5" id="KW-0508">mRNA splicing</keyword>
<accession>A0A1I7YVX3</accession>
<dbReference type="SMART" id="SM00028">
    <property type="entry name" value="TPR"/>
    <property type="match status" value="5"/>
</dbReference>
<dbReference type="GO" id="GO:0046540">
    <property type="term" value="C:U4/U6 x U5 tri-snRNP complex"/>
    <property type="evidence" value="ECO:0007669"/>
    <property type="project" value="TreeGrafter"/>
</dbReference>
<keyword evidence="4" id="KW-0677">Repeat</keyword>
<dbReference type="InterPro" id="IPR008847">
    <property type="entry name" value="Suf"/>
</dbReference>
<evidence type="ECO:0000256" key="1">
    <source>
        <dbReference type="ARBA" id="ARBA00004123"/>
    </source>
</evidence>
<dbReference type="PANTHER" id="PTHR11246:SF1">
    <property type="entry name" value="PRE-MRNA-PROCESSING FACTOR 6"/>
    <property type="match status" value="1"/>
</dbReference>
<dbReference type="Proteomes" id="UP000095287">
    <property type="component" value="Unplaced"/>
</dbReference>
<sequence length="943" mass="106907">MAHIIPGSLVNKRKKNFMDMPAPAGYVAGIGRGATGFTTRSDIGPSLMEEQMAEAATAAPPPKRPREEDDHEDLNDANFDEFEGYGGSLFSKDPYDDDDKEADEIYHALEERLDERRRHYRERKYKDAVELLRKERPKIQQQFTDLKRGLAEVTEAEWAAIPEVGDARNKAKRNARAEKFTPVPDSLIASAMGYNAMNTTMDGGVQSGTATSLYTGFQSTLGGISTSVPGMQTSGGTSTNLDLTKISQVQQQIMRFRLNQVSDSVSGQTAIDPKGYLTQMSSVVPQYGGDISDIKKGRLLMKSVRETNPHHPPAWIASARLEEAVGKFQVARNLIMEGCGKNPKSSDLWLEAVRLHPPETAKSIVATAVSKLPHSVNIWIKAADLETENRAKKKVFRKALEHIPNSVKLWKAAVELEDPEDAREMLTRAVECCSASTELWLALARLETYENARKVLNKAREHIPTDRHIWISAARLEESNGNTAMVPKIIDRALKSLKANVVEINREQWLKDAIDAEKSGNIATCQAIINNVIGIGIEEEDRKASWMQDAEQFTKEGAYACARAVYAHALQVFSIKKSVWLEAVQFEKEFGTVENYDALLERATVVCPNTEEFWLRLAKSKWLQDKIPEAQNVLSKAFEINPNSENIWLAAVKLETENNQYERARKLLENARKVNAPRIWMKSARLEWCLNNFDEALKLLTRGLELYPTFAKLHMMHGQIFQQIGKYEEAYKAYNEGIKKCPSSIPLWILLSRLEEGRNRVIQARSHLERARMKNPKNELLWLESVNIELRAGNKELASERMSRALQECDQSGVLWSKAIFMEEHHGRRSKFIDATKKCEHNSLVHLAGAKIMWASRKVAKARKWFQQTTQLDPLLGDCWAYYYKFELVHGTEKEQQAVRDKCIATEPRFGELWIEVSKDVANWRKKIGEILEMVAKKIEIPR</sequence>
<evidence type="ECO:0000259" key="13">
    <source>
        <dbReference type="Pfam" id="PF06424"/>
    </source>
</evidence>
<dbReference type="InterPro" id="IPR045075">
    <property type="entry name" value="Syf1-like"/>
</dbReference>
<keyword evidence="6" id="KW-0539">Nucleus</keyword>
<dbReference type="Pfam" id="PF13432">
    <property type="entry name" value="TPR_16"/>
    <property type="match status" value="1"/>
</dbReference>
<evidence type="ECO:0000256" key="2">
    <source>
        <dbReference type="ARBA" id="ARBA00020235"/>
    </source>
</evidence>
<dbReference type="PROSITE" id="PS50005">
    <property type="entry name" value="TPR"/>
    <property type="match status" value="1"/>
</dbReference>
<dbReference type="WBParaSite" id="L893_g20259.t1">
    <property type="protein sequence ID" value="L893_g20259.t1"/>
    <property type="gene ID" value="L893_g20259"/>
</dbReference>
<dbReference type="FunFam" id="1.25.40.10:FF:003529">
    <property type="entry name" value="Uncharacterized protein"/>
    <property type="match status" value="1"/>
</dbReference>
<keyword evidence="14" id="KW-1185">Reference proteome</keyword>
<comment type="subcellular location">
    <subcellularLocation>
        <location evidence="1">Nucleus</location>
    </subcellularLocation>
</comment>
<dbReference type="InterPro" id="IPR059164">
    <property type="entry name" value="HAT_PRP39_C"/>
</dbReference>
<feature type="domain" description="Suppressor of forked" evidence="12">
    <location>
        <begin position="347"/>
        <end position="500"/>
    </location>
</feature>
<dbReference type="InterPro" id="IPR011990">
    <property type="entry name" value="TPR-like_helical_dom_sf"/>
</dbReference>
<dbReference type="AlphaFoldDB" id="A0A1I7YVX3"/>
<organism evidence="14 15">
    <name type="scientific">Steinernema glaseri</name>
    <dbReference type="NCBI Taxonomy" id="37863"/>
    <lineage>
        <taxon>Eukaryota</taxon>
        <taxon>Metazoa</taxon>
        <taxon>Ecdysozoa</taxon>
        <taxon>Nematoda</taxon>
        <taxon>Chromadorea</taxon>
        <taxon>Rhabditida</taxon>
        <taxon>Tylenchina</taxon>
        <taxon>Panagrolaimomorpha</taxon>
        <taxon>Strongyloidoidea</taxon>
        <taxon>Steinernematidae</taxon>
        <taxon>Steinernema</taxon>
    </lineage>
</organism>
<evidence type="ECO:0000259" key="12">
    <source>
        <dbReference type="Pfam" id="PF05843"/>
    </source>
</evidence>
<evidence type="ECO:0000256" key="7">
    <source>
        <dbReference type="ARBA" id="ARBA00031070"/>
    </source>
</evidence>